<name>A0ACC8EMH3_9PEZI</name>
<sequence length="53" mass="6009">MHGPKTTRTRLSTPLLRVSRGTKSSISRIQSGLRRITSWTDWIGQLKFGRLIG</sequence>
<evidence type="ECO:0000313" key="1">
    <source>
        <dbReference type="EMBL" id="OCK87363.1"/>
    </source>
</evidence>
<protein>
    <submittedName>
        <fullName evidence="1">Uncharacterized protein</fullName>
    </submittedName>
</protein>
<dbReference type="EMBL" id="KV748262">
    <property type="protein sequence ID" value="OCK87363.1"/>
    <property type="molecule type" value="Genomic_DNA"/>
</dbReference>
<organism evidence="1 2">
    <name type="scientific">Cenococcum geophilum 1.58</name>
    <dbReference type="NCBI Taxonomy" id="794803"/>
    <lineage>
        <taxon>Eukaryota</taxon>
        <taxon>Fungi</taxon>
        <taxon>Dikarya</taxon>
        <taxon>Ascomycota</taxon>
        <taxon>Pezizomycotina</taxon>
        <taxon>Dothideomycetes</taxon>
        <taxon>Pleosporomycetidae</taxon>
        <taxon>Gloniales</taxon>
        <taxon>Gloniaceae</taxon>
        <taxon>Cenococcum</taxon>
    </lineage>
</organism>
<dbReference type="Proteomes" id="UP000250078">
    <property type="component" value="Unassembled WGS sequence"/>
</dbReference>
<proteinExistence type="predicted"/>
<reference evidence="1 2" key="1">
    <citation type="journal article" date="2016" name="Nat. Commun.">
        <title>Ectomycorrhizal ecology is imprinted in the genome of the dominant symbiotic fungus Cenococcum geophilum.</title>
        <authorList>
            <consortium name="DOE Joint Genome Institute"/>
            <person name="Peter M."/>
            <person name="Kohler A."/>
            <person name="Ohm R.A."/>
            <person name="Kuo A."/>
            <person name="Krutzmann J."/>
            <person name="Morin E."/>
            <person name="Arend M."/>
            <person name="Barry K.W."/>
            <person name="Binder M."/>
            <person name="Choi C."/>
            <person name="Clum A."/>
            <person name="Copeland A."/>
            <person name="Grisel N."/>
            <person name="Haridas S."/>
            <person name="Kipfer T."/>
            <person name="LaButti K."/>
            <person name="Lindquist E."/>
            <person name="Lipzen A."/>
            <person name="Maire R."/>
            <person name="Meier B."/>
            <person name="Mihaltcheva S."/>
            <person name="Molinier V."/>
            <person name="Murat C."/>
            <person name="Poggeler S."/>
            <person name="Quandt C.A."/>
            <person name="Sperisen C."/>
            <person name="Tritt A."/>
            <person name="Tisserant E."/>
            <person name="Crous P.W."/>
            <person name="Henrissat B."/>
            <person name="Nehls U."/>
            <person name="Egli S."/>
            <person name="Spatafora J.W."/>
            <person name="Grigoriev I.V."/>
            <person name="Martin F.M."/>
        </authorList>
    </citation>
    <scope>NUCLEOTIDE SEQUENCE [LARGE SCALE GENOMIC DNA]</scope>
    <source>
        <strain evidence="1 2">1.58</strain>
    </source>
</reference>
<keyword evidence="2" id="KW-1185">Reference proteome</keyword>
<gene>
    <name evidence="1" type="ORF">K441DRAFT_670933</name>
</gene>
<accession>A0ACC8EMH3</accession>
<evidence type="ECO:0000313" key="2">
    <source>
        <dbReference type="Proteomes" id="UP000250078"/>
    </source>
</evidence>